<evidence type="ECO:0000313" key="4">
    <source>
        <dbReference type="EMBL" id="TFD91994.1"/>
    </source>
</evidence>
<feature type="domain" description="DprA winged helix" evidence="3">
    <location>
        <begin position="379"/>
        <end position="430"/>
    </location>
</feature>
<dbReference type="GO" id="GO:0009294">
    <property type="term" value="P:DNA-mediated transformation"/>
    <property type="evidence" value="ECO:0007669"/>
    <property type="project" value="InterPro"/>
</dbReference>
<dbReference type="NCBIfam" id="TIGR00732">
    <property type="entry name" value="dprA"/>
    <property type="match status" value="1"/>
</dbReference>
<gene>
    <name evidence="4" type="primary">dprA</name>
    <name evidence="4" type="ORF">E3T61_06655</name>
</gene>
<dbReference type="PANTHER" id="PTHR43022:SF1">
    <property type="entry name" value="PROTEIN SMF"/>
    <property type="match status" value="1"/>
</dbReference>
<dbReference type="InterPro" id="IPR003488">
    <property type="entry name" value="DprA"/>
</dbReference>
<dbReference type="InterPro" id="IPR041614">
    <property type="entry name" value="DprA_WH"/>
</dbReference>
<evidence type="ECO:0000313" key="5">
    <source>
        <dbReference type="Proteomes" id="UP000298468"/>
    </source>
</evidence>
<dbReference type="Gene3D" id="3.40.50.450">
    <property type="match status" value="1"/>
</dbReference>
<dbReference type="AlphaFoldDB" id="A0A4R9BVX2"/>
<dbReference type="RefSeq" id="WP_134640112.1">
    <property type="nucleotide sequence ID" value="NZ_SOHM01000012.1"/>
</dbReference>
<keyword evidence="5" id="KW-1185">Reference proteome</keyword>
<comment type="similarity">
    <text evidence="1">Belongs to the DprA/Smf family.</text>
</comment>
<dbReference type="OrthoDB" id="9785707at2"/>
<dbReference type="EMBL" id="SOHM01000012">
    <property type="protein sequence ID" value="TFD91994.1"/>
    <property type="molecule type" value="Genomic_DNA"/>
</dbReference>
<dbReference type="Proteomes" id="UP000298468">
    <property type="component" value="Unassembled WGS sequence"/>
</dbReference>
<dbReference type="Pfam" id="PF02481">
    <property type="entry name" value="DNA_processg_A"/>
    <property type="match status" value="1"/>
</dbReference>
<organism evidence="4 5">
    <name type="scientific">Cryobacterium lactosi</name>
    <dbReference type="NCBI Taxonomy" id="1259202"/>
    <lineage>
        <taxon>Bacteria</taxon>
        <taxon>Bacillati</taxon>
        <taxon>Actinomycetota</taxon>
        <taxon>Actinomycetes</taxon>
        <taxon>Micrococcales</taxon>
        <taxon>Microbacteriaceae</taxon>
        <taxon>Cryobacterium</taxon>
    </lineage>
</organism>
<sequence>MTLFGLDEAVVTSLIAGVRPAVAASGEVQPSDARPADAQLADTQLDPREAFARAAWTTIAEPGDGVAGAVVDLLGAAAALRSVVESWPPDRLAGTLTDSGDAYEAGDPAGLRPELEQALARWRPRLSSTEVIRSLQQARRTGTALLLPSDPLWPAPVNDLDRHAPLALWWRGRSEALAALGHSIALVGARAATGYGEHVAMEAAAGLVDRGLAIVSGAAYGIDGMAHRSALASNGTTVAFLAGGVDRFYPSGHDALLTRIVEAGAVLSELPCGAPPTKWRFLQRNRLIAAASGATVVLEAGWRSGSLNTAGHAAALGRPLGAVPGPVTSPTSAGCHRLLRDYDAICVTTAAEMAELIGVGVDLELDLTGAVGGDGGAGPRERTSDQVRVFDALSVRAPRVPADIARRSGLSTAAVLGVLGALDLEGAVRERATGWVRVT</sequence>
<dbReference type="InterPro" id="IPR036388">
    <property type="entry name" value="WH-like_DNA-bd_sf"/>
</dbReference>
<feature type="domain" description="Smf/DprA SLOG" evidence="2">
    <location>
        <begin position="146"/>
        <end position="356"/>
    </location>
</feature>
<evidence type="ECO:0000259" key="2">
    <source>
        <dbReference type="Pfam" id="PF02481"/>
    </source>
</evidence>
<dbReference type="Pfam" id="PF17782">
    <property type="entry name" value="WHD_DprA"/>
    <property type="match status" value="1"/>
</dbReference>
<accession>A0A4R9BVX2</accession>
<evidence type="ECO:0000256" key="1">
    <source>
        <dbReference type="ARBA" id="ARBA00006525"/>
    </source>
</evidence>
<protein>
    <submittedName>
        <fullName evidence="4">DNA-protecting protein DprA</fullName>
    </submittedName>
</protein>
<name>A0A4R9BVX2_9MICO</name>
<comment type="caution">
    <text evidence="4">The sequence shown here is derived from an EMBL/GenBank/DDBJ whole genome shotgun (WGS) entry which is preliminary data.</text>
</comment>
<evidence type="ECO:0000259" key="3">
    <source>
        <dbReference type="Pfam" id="PF17782"/>
    </source>
</evidence>
<dbReference type="PANTHER" id="PTHR43022">
    <property type="entry name" value="PROTEIN SMF"/>
    <property type="match status" value="1"/>
</dbReference>
<dbReference type="Gene3D" id="1.10.10.10">
    <property type="entry name" value="Winged helix-like DNA-binding domain superfamily/Winged helix DNA-binding domain"/>
    <property type="match status" value="1"/>
</dbReference>
<reference evidence="4 5" key="1">
    <citation type="submission" date="2019-03" db="EMBL/GenBank/DDBJ databases">
        <title>Genomics of glacier-inhabiting Cryobacterium strains.</title>
        <authorList>
            <person name="Liu Q."/>
            <person name="Xin Y.-H."/>
        </authorList>
    </citation>
    <scope>NUCLEOTIDE SEQUENCE [LARGE SCALE GENOMIC DNA]</scope>
    <source>
        <strain evidence="4 5">Sr59</strain>
    </source>
</reference>
<dbReference type="InterPro" id="IPR057666">
    <property type="entry name" value="DrpA_SLOG"/>
</dbReference>
<proteinExistence type="inferred from homology"/>
<dbReference type="SUPFAM" id="SSF102405">
    <property type="entry name" value="MCP/YpsA-like"/>
    <property type="match status" value="1"/>
</dbReference>